<evidence type="ECO:0000256" key="1">
    <source>
        <dbReference type="SAM" id="MobiDB-lite"/>
    </source>
</evidence>
<keyword evidence="2" id="KW-0496">Mitochondrion</keyword>
<dbReference type="EMBL" id="LKAM01000001">
    <property type="protein sequence ID" value="KUM51107.1"/>
    <property type="molecule type" value="Genomic_DNA"/>
</dbReference>
<feature type="region of interest" description="Disordered" evidence="1">
    <location>
        <begin position="1"/>
        <end position="39"/>
    </location>
</feature>
<proteinExistence type="predicted"/>
<organism evidence="2">
    <name type="scientific">Picea glauca</name>
    <name type="common">White spruce</name>
    <name type="synonym">Pinus glauca</name>
    <dbReference type="NCBI Taxonomy" id="3330"/>
    <lineage>
        <taxon>Eukaryota</taxon>
        <taxon>Viridiplantae</taxon>
        <taxon>Streptophyta</taxon>
        <taxon>Embryophyta</taxon>
        <taxon>Tracheophyta</taxon>
        <taxon>Spermatophyta</taxon>
        <taxon>Pinopsida</taxon>
        <taxon>Pinidae</taxon>
        <taxon>Conifers I</taxon>
        <taxon>Pinales</taxon>
        <taxon>Pinaceae</taxon>
        <taxon>Picea</taxon>
    </lineage>
</organism>
<name>A0A101M574_PICGL</name>
<evidence type="ECO:0000313" key="2">
    <source>
        <dbReference type="EMBL" id="KUM51107.1"/>
    </source>
</evidence>
<geneLocation type="mitochondrion" evidence="2"/>
<reference evidence="2" key="1">
    <citation type="journal article" date="2015" name="Genome Biol. Evol.">
        <title>Organellar Genomes of White Spruce (Picea glauca): Assembly and Annotation.</title>
        <authorList>
            <person name="Jackman S.D."/>
            <person name="Warren R.L."/>
            <person name="Gibb E.A."/>
            <person name="Vandervalk B.P."/>
            <person name="Mohamadi H."/>
            <person name="Chu J."/>
            <person name="Raymond A."/>
            <person name="Pleasance S."/>
            <person name="Coope R."/>
            <person name="Wildung M.R."/>
            <person name="Ritland C.E."/>
            <person name="Bousquet J."/>
            <person name="Jones S.J."/>
            <person name="Bohlmann J."/>
            <person name="Birol I."/>
        </authorList>
    </citation>
    <scope>NUCLEOTIDE SEQUENCE [LARGE SCALE GENOMIC DNA]</scope>
    <source>
        <tissue evidence="2">Flushing bud</tissue>
    </source>
</reference>
<comment type="caution">
    <text evidence="2">The sequence shown here is derived from an EMBL/GenBank/DDBJ whole genome shotgun (WGS) entry which is preliminary data.</text>
</comment>
<accession>A0A101M574</accession>
<gene>
    <name evidence="2" type="ORF">ABT39_MTgene953</name>
</gene>
<protein>
    <submittedName>
        <fullName evidence="2">Uncharacterized protein</fullName>
    </submittedName>
</protein>
<dbReference type="AlphaFoldDB" id="A0A101M574"/>
<sequence>MGGRDYPSPLIPSSRPFIHFSPTEQVGVESRKHGGNSKNIRLAPSLSAGARKQLLFVSLYLPSINAIEPPRHHSTKSGSL</sequence>